<dbReference type="PANTHER" id="PTHR33048:SF149">
    <property type="entry name" value="UBID FAMILY DECARBOXYLASE"/>
    <property type="match status" value="1"/>
</dbReference>
<gene>
    <name evidence="9" type="ORF">M501DRAFT_991640</name>
</gene>
<feature type="region of interest" description="Disordered" evidence="6">
    <location>
        <begin position="497"/>
        <end position="541"/>
    </location>
</feature>
<accession>A0A9P4SBI5</accession>
<evidence type="ECO:0000259" key="8">
    <source>
        <dbReference type="Pfam" id="PF20684"/>
    </source>
</evidence>
<proteinExistence type="inferred from homology"/>
<feature type="compositionally biased region" description="Basic and acidic residues" evidence="6">
    <location>
        <begin position="328"/>
        <end position="342"/>
    </location>
</feature>
<dbReference type="InterPro" id="IPR052337">
    <property type="entry name" value="SAT4-like"/>
</dbReference>
<feature type="transmembrane region" description="Helical" evidence="7">
    <location>
        <begin position="129"/>
        <end position="148"/>
    </location>
</feature>
<feature type="compositionally biased region" description="Basic and acidic residues" evidence="6">
    <location>
        <begin position="504"/>
        <end position="532"/>
    </location>
</feature>
<evidence type="ECO:0000256" key="1">
    <source>
        <dbReference type="ARBA" id="ARBA00004141"/>
    </source>
</evidence>
<sequence>MLELVVESWIWFAFVAIITIARFVSRSLLFESVYKLQVDDWIMVFALLTYTTLIVSINIVADASSNLLPPDYDITLLTTSDIRGREYGSKFVFVVEQMQCLTIWAVKACLLIMYYRLTIALKENICVKVLAGYVAFSFVFMEIFYLGVWCRPITNYWAVPTPNSQCSAATNHLITNAVFNISSDVLMLVMALQMLIRSKLPVRRKAILCCIFGLGVFVILSAVLNKYYSFTNPYGSLWTFWYVRESSTALLVANLPFTWTLLRRIFNLHAFDGTSLSSNHHSNPPPFHSQRTARNRHAWDAAKDAVVKHSEKAEGMIYGRGSGTKSQLGKERYSGGGRDSRSARHGGHGGKFLSATEDHKHVSRPSSSHGPKHSRPHSFHGPPNHTHDPGRLSPFPHLHLPHHLHSNHRRSVSSRSSTATPSSPTSTHHSRGSSDVNYSFDAMQRDLQMWNEQGITRHQYAGNVLEGRRRPVSPMDELVHGRADREALEGDEEAWVGGNAGETVSRDEAKERRISRDEEKEERVQRDDKEATTDDEQQGVGRQWAVGIGRVDTGFRQELREMERAVLASDK</sequence>
<protein>
    <recommendedName>
        <fullName evidence="8">Rhodopsin domain-containing protein</fullName>
    </recommendedName>
</protein>
<dbReference type="GO" id="GO:0016020">
    <property type="term" value="C:membrane"/>
    <property type="evidence" value="ECO:0007669"/>
    <property type="project" value="UniProtKB-SubCell"/>
</dbReference>
<feature type="domain" description="Rhodopsin" evidence="8">
    <location>
        <begin position="22"/>
        <end position="264"/>
    </location>
</feature>
<feature type="transmembrane region" description="Helical" evidence="7">
    <location>
        <begin position="177"/>
        <end position="195"/>
    </location>
</feature>
<dbReference type="Pfam" id="PF20684">
    <property type="entry name" value="Fung_rhodopsin"/>
    <property type="match status" value="1"/>
</dbReference>
<organism evidence="9 10">
    <name type="scientific">Patellaria atrata CBS 101060</name>
    <dbReference type="NCBI Taxonomy" id="1346257"/>
    <lineage>
        <taxon>Eukaryota</taxon>
        <taxon>Fungi</taxon>
        <taxon>Dikarya</taxon>
        <taxon>Ascomycota</taxon>
        <taxon>Pezizomycotina</taxon>
        <taxon>Dothideomycetes</taxon>
        <taxon>Dothideomycetes incertae sedis</taxon>
        <taxon>Patellariales</taxon>
        <taxon>Patellariaceae</taxon>
        <taxon>Patellaria</taxon>
    </lineage>
</organism>
<feature type="transmembrane region" description="Helical" evidence="7">
    <location>
        <begin position="41"/>
        <end position="61"/>
    </location>
</feature>
<feature type="transmembrane region" description="Helical" evidence="7">
    <location>
        <begin position="207"/>
        <end position="228"/>
    </location>
</feature>
<feature type="compositionally biased region" description="Basic residues" evidence="6">
    <location>
        <begin position="399"/>
        <end position="412"/>
    </location>
</feature>
<evidence type="ECO:0000256" key="3">
    <source>
        <dbReference type="ARBA" id="ARBA00022989"/>
    </source>
</evidence>
<dbReference type="AlphaFoldDB" id="A0A9P4SBI5"/>
<keyword evidence="4 7" id="KW-0472">Membrane</keyword>
<evidence type="ECO:0000256" key="2">
    <source>
        <dbReference type="ARBA" id="ARBA00022692"/>
    </source>
</evidence>
<keyword evidence="2 7" id="KW-0812">Transmembrane</keyword>
<feature type="region of interest" description="Disordered" evidence="6">
    <location>
        <begin position="312"/>
        <end position="436"/>
    </location>
</feature>
<feature type="transmembrane region" description="Helical" evidence="7">
    <location>
        <begin position="101"/>
        <end position="117"/>
    </location>
</feature>
<comment type="subcellular location">
    <subcellularLocation>
        <location evidence="1">Membrane</location>
        <topology evidence="1">Multi-pass membrane protein</topology>
    </subcellularLocation>
</comment>
<dbReference type="Proteomes" id="UP000799429">
    <property type="component" value="Unassembled WGS sequence"/>
</dbReference>
<evidence type="ECO:0000256" key="7">
    <source>
        <dbReference type="SAM" id="Phobius"/>
    </source>
</evidence>
<reference evidence="9" key="1">
    <citation type="journal article" date="2020" name="Stud. Mycol.">
        <title>101 Dothideomycetes genomes: a test case for predicting lifestyles and emergence of pathogens.</title>
        <authorList>
            <person name="Haridas S."/>
            <person name="Albert R."/>
            <person name="Binder M."/>
            <person name="Bloem J."/>
            <person name="Labutti K."/>
            <person name="Salamov A."/>
            <person name="Andreopoulos B."/>
            <person name="Baker S."/>
            <person name="Barry K."/>
            <person name="Bills G."/>
            <person name="Bluhm B."/>
            <person name="Cannon C."/>
            <person name="Castanera R."/>
            <person name="Culley D."/>
            <person name="Daum C."/>
            <person name="Ezra D."/>
            <person name="Gonzalez J."/>
            <person name="Henrissat B."/>
            <person name="Kuo A."/>
            <person name="Liang C."/>
            <person name="Lipzen A."/>
            <person name="Lutzoni F."/>
            <person name="Magnuson J."/>
            <person name="Mondo S."/>
            <person name="Nolan M."/>
            <person name="Ohm R."/>
            <person name="Pangilinan J."/>
            <person name="Park H.-J."/>
            <person name="Ramirez L."/>
            <person name="Alfaro M."/>
            <person name="Sun H."/>
            <person name="Tritt A."/>
            <person name="Yoshinaga Y."/>
            <person name="Zwiers L.-H."/>
            <person name="Turgeon B."/>
            <person name="Goodwin S."/>
            <person name="Spatafora J."/>
            <person name="Crous P."/>
            <person name="Grigoriev I."/>
        </authorList>
    </citation>
    <scope>NUCLEOTIDE SEQUENCE</scope>
    <source>
        <strain evidence="9">CBS 101060</strain>
    </source>
</reference>
<dbReference type="PANTHER" id="PTHR33048">
    <property type="entry name" value="PTH11-LIKE INTEGRAL MEMBRANE PROTEIN (AFU_ORTHOLOGUE AFUA_5G11245)"/>
    <property type="match status" value="1"/>
</dbReference>
<dbReference type="OrthoDB" id="3903189at2759"/>
<evidence type="ECO:0000256" key="6">
    <source>
        <dbReference type="SAM" id="MobiDB-lite"/>
    </source>
</evidence>
<dbReference type="InterPro" id="IPR049326">
    <property type="entry name" value="Rhodopsin_dom_fungi"/>
</dbReference>
<comment type="similarity">
    <text evidence="5">Belongs to the SAT4 family.</text>
</comment>
<keyword evidence="10" id="KW-1185">Reference proteome</keyword>
<evidence type="ECO:0000313" key="9">
    <source>
        <dbReference type="EMBL" id="KAF2839618.1"/>
    </source>
</evidence>
<dbReference type="EMBL" id="MU006094">
    <property type="protein sequence ID" value="KAF2839618.1"/>
    <property type="molecule type" value="Genomic_DNA"/>
</dbReference>
<name>A0A9P4SBI5_9PEZI</name>
<evidence type="ECO:0000256" key="5">
    <source>
        <dbReference type="ARBA" id="ARBA00038359"/>
    </source>
</evidence>
<feature type="transmembrane region" description="Helical" evidence="7">
    <location>
        <begin position="6"/>
        <end position="29"/>
    </location>
</feature>
<comment type="caution">
    <text evidence="9">The sequence shown here is derived from an EMBL/GenBank/DDBJ whole genome shotgun (WGS) entry which is preliminary data.</text>
</comment>
<evidence type="ECO:0000256" key="4">
    <source>
        <dbReference type="ARBA" id="ARBA00023136"/>
    </source>
</evidence>
<keyword evidence="3 7" id="KW-1133">Transmembrane helix</keyword>
<evidence type="ECO:0000313" key="10">
    <source>
        <dbReference type="Proteomes" id="UP000799429"/>
    </source>
</evidence>
<feature type="compositionally biased region" description="Low complexity" evidence="6">
    <location>
        <begin position="413"/>
        <end position="427"/>
    </location>
</feature>